<protein>
    <submittedName>
        <fullName evidence="3">Uncharacterized protein</fullName>
    </submittedName>
</protein>
<feature type="signal peptide" evidence="2">
    <location>
        <begin position="1"/>
        <end position="21"/>
    </location>
</feature>
<comment type="caution">
    <text evidence="3">The sequence shown here is derived from an EMBL/GenBank/DDBJ whole genome shotgun (WGS) entry which is preliminary data.</text>
</comment>
<proteinExistence type="predicted"/>
<accession>A0A0C2M4A1</accession>
<dbReference type="EMBL" id="JWZT01005215">
    <property type="protein sequence ID" value="KII61850.1"/>
    <property type="molecule type" value="Genomic_DNA"/>
</dbReference>
<reference evidence="3 4" key="1">
    <citation type="journal article" date="2014" name="Genome Biol. Evol.">
        <title>The genome of the myxosporean Thelohanellus kitauei shows adaptations to nutrient acquisition within its fish host.</title>
        <authorList>
            <person name="Yang Y."/>
            <person name="Xiong J."/>
            <person name="Zhou Z."/>
            <person name="Huo F."/>
            <person name="Miao W."/>
            <person name="Ran C."/>
            <person name="Liu Y."/>
            <person name="Zhang J."/>
            <person name="Feng J."/>
            <person name="Wang M."/>
            <person name="Wang M."/>
            <person name="Wang L."/>
            <person name="Yao B."/>
        </authorList>
    </citation>
    <scope>NUCLEOTIDE SEQUENCE [LARGE SCALE GENOMIC DNA]</scope>
    <source>
        <strain evidence="3">Wuqing</strain>
    </source>
</reference>
<gene>
    <name evidence="3" type="ORF">RF11_06570</name>
</gene>
<evidence type="ECO:0000313" key="4">
    <source>
        <dbReference type="Proteomes" id="UP000031668"/>
    </source>
</evidence>
<organism evidence="3 4">
    <name type="scientific">Thelohanellus kitauei</name>
    <name type="common">Myxosporean</name>
    <dbReference type="NCBI Taxonomy" id="669202"/>
    <lineage>
        <taxon>Eukaryota</taxon>
        <taxon>Metazoa</taxon>
        <taxon>Cnidaria</taxon>
        <taxon>Myxozoa</taxon>
        <taxon>Myxosporea</taxon>
        <taxon>Bivalvulida</taxon>
        <taxon>Platysporina</taxon>
        <taxon>Myxobolidae</taxon>
        <taxon>Thelohanellus</taxon>
    </lineage>
</organism>
<name>A0A0C2M4A1_THEKT</name>
<feature type="compositionally biased region" description="Basic and acidic residues" evidence="1">
    <location>
        <begin position="184"/>
        <end position="193"/>
    </location>
</feature>
<evidence type="ECO:0000256" key="1">
    <source>
        <dbReference type="SAM" id="MobiDB-lite"/>
    </source>
</evidence>
<feature type="chain" id="PRO_5002152211" evidence="2">
    <location>
        <begin position="22"/>
        <end position="225"/>
    </location>
</feature>
<feature type="region of interest" description="Disordered" evidence="1">
    <location>
        <begin position="184"/>
        <end position="225"/>
    </location>
</feature>
<evidence type="ECO:0000256" key="2">
    <source>
        <dbReference type="SAM" id="SignalP"/>
    </source>
</evidence>
<keyword evidence="2" id="KW-0732">Signal</keyword>
<sequence length="225" mass="24992">MWNKNIDAVILIVLSTMQVLSNSTELEHAPITRFPRDVVTGIMTCLEEAGINICSDDVPSLYVLFCALSTEYSESVDSLLDIRDYFDEFLSIRDSPPDSHEALSRLARECTQATATPNHPNQCQSVEIASVALHQHSVVDVHFIVAKCSVDKLLNAFSQSSNVRTGTNHARAVRTDTHAVDALSKRTHTENVKRPKPVRGHRSSAEIDSLRRKGSRTRPVKQIST</sequence>
<evidence type="ECO:0000313" key="3">
    <source>
        <dbReference type="EMBL" id="KII61850.1"/>
    </source>
</evidence>
<keyword evidence="4" id="KW-1185">Reference proteome</keyword>
<dbReference type="AlphaFoldDB" id="A0A0C2M4A1"/>
<dbReference type="Proteomes" id="UP000031668">
    <property type="component" value="Unassembled WGS sequence"/>
</dbReference>